<reference evidence="3 4" key="1">
    <citation type="submission" date="2017-10" db="EMBL/GenBank/DDBJ databases">
        <title>Bacillus sp. nov., a halophilic bacterium isolated from a Yangshapao Lake.</title>
        <authorList>
            <person name="Wang H."/>
        </authorList>
    </citation>
    <scope>NUCLEOTIDE SEQUENCE [LARGE SCALE GENOMIC DNA]</scope>
    <source>
        <strain evidence="3 4">YSP-3</strain>
    </source>
</reference>
<evidence type="ECO:0000256" key="1">
    <source>
        <dbReference type="ARBA" id="ARBA00022679"/>
    </source>
</evidence>
<dbReference type="RefSeq" id="WP_110520147.1">
    <property type="nucleotide sequence ID" value="NZ_PDOF01000002.1"/>
</dbReference>
<dbReference type="Proteomes" id="UP000248066">
    <property type="component" value="Unassembled WGS sequence"/>
</dbReference>
<dbReference type="InterPro" id="IPR029063">
    <property type="entry name" value="SAM-dependent_MTases_sf"/>
</dbReference>
<organism evidence="3 4">
    <name type="scientific">Alteribacter lacisalsi</name>
    <dbReference type="NCBI Taxonomy" id="2045244"/>
    <lineage>
        <taxon>Bacteria</taxon>
        <taxon>Bacillati</taxon>
        <taxon>Bacillota</taxon>
        <taxon>Bacilli</taxon>
        <taxon>Bacillales</taxon>
        <taxon>Bacillaceae</taxon>
        <taxon>Alteribacter</taxon>
    </lineage>
</organism>
<dbReference type="AlphaFoldDB" id="A0A2W0H5R1"/>
<evidence type="ECO:0000313" key="3">
    <source>
        <dbReference type="EMBL" id="PYZ96447.1"/>
    </source>
</evidence>
<keyword evidence="4" id="KW-1185">Reference proteome</keyword>
<gene>
    <name evidence="3" type="ORF">CR205_12050</name>
</gene>
<evidence type="ECO:0000259" key="2">
    <source>
        <dbReference type="Pfam" id="PF13649"/>
    </source>
</evidence>
<dbReference type="Gene3D" id="3.40.50.150">
    <property type="entry name" value="Vaccinia Virus protein VP39"/>
    <property type="match status" value="1"/>
</dbReference>
<sequence>MDKKNSLWENQYLKTGQLWASEPEAALAKYVSLVSKDKKVLDLGMGEGRNALYFAGQGFKVAGTDFSTTAVERCKEKAEQLGLEVHMSAGNLKDYEIAPESCSLIIMANVLNFFRDREIDMILKKVEQGLQDGGLLYLNVFDSYEPGMQKLKEHGSEVAPGTFYRKQTDSYVHFFTCEELEEKLERFETIHKSDYQSLDLSHGEPHVHSGVELLVRRKCQPFV</sequence>
<comment type="caution">
    <text evidence="3">The sequence shown here is derived from an EMBL/GenBank/DDBJ whole genome shotgun (WGS) entry which is preliminary data.</text>
</comment>
<accession>A0A2W0H5R1</accession>
<dbReference type="Pfam" id="PF13649">
    <property type="entry name" value="Methyltransf_25"/>
    <property type="match status" value="1"/>
</dbReference>
<protein>
    <recommendedName>
        <fullName evidence="2">Methyltransferase domain-containing protein</fullName>
    </recommendedName>
</protein>
<proteinExistence type="predicted"/>
<keyword evidence="1" id="KW-0808">Transferase</keyword>
<name>A0A2W0H5R1_9BACI</name>
<dbReference type="OrthoDB" id="9804312at2"/>
<feature type="domain" description="Methyltransferase" evidence="2">
    <location>
        <begin position="40"/>
        <end position="134"/>
    </location>
</feature>
<dbReference type="GO" id="GO:0016740">
    <property type="term" value="F:transferase activity"/>
    <property type="evidence" value="ECO:0007669"/>
    <property type="project" value="UniProtKB-KW"/>
</dbReference>
<dbReference type="PANTHER" id="PTHR43861">
    <property type="entry name" value="TRANS-ACONITATE 2-METHYLTRANSFERASE-RELATED"/>
    <property type="match status" value="1"/>
</dbReference>
<evidence type="ECO:0000313" key="4">
    <source>
        <dbReference type="Proteomes" id="UP000248066"/>
    </source>
</evidence>
<dbReference type="SUPFAM" id="SSF53335">
    <property type="entry name" value="S-adenosyl-L-methionine-dependent methyltransferases"/>
    <property type="match status" value="1"/>
</dbReference>
<dbReference type="CDD" id="cd02440">
    <property type="entry name" value="AdoMet_MTases"/>
    <property type="match status" value="1"/>
</dbReference>
<dbReference type="EMBL" id="PDOF01000002">
    <property type="protein sequence ID" value="PYZ96447.1"/>
    <property type="molecule type" value="Genomic_DNA"/>
</dbReference>
<dbReference type="InterPro" id="IPR041698">
    <property type="entry name" value="Methyltransf_25"/>
</dbReference>